<feature type="coiled-coil region" evidence="1">
    <location>
        <begin position="16"/>
        <end position="43"/>
    </location>
</feature>
<evidence type="ECO:0000256" key="1">
    <source>
        <dbReference type="SAM" id="Coils"/>
    </source>
</evidence>
<evidence type="ECO:0000256" key="2">
    <source>
        <dbReference type="SAM" id="Phobius"/>
    </source>
</evidence>
<keyword evidence="2" id="KW-1133">Transmembrane helix</keyword>
<comment type="caution">
    <text evidence="3">The sequence shown here is derived from an EMBL/GenBank/DDBJ whole genome shotgun (WGS) entry which is preliminary data.</text>
</comment>
<evidence type="ECO:0000313" key="3">
    <source>
        <dbReference type="EMBL" id="CAD8051543.1"/>
    </source>
</evidence>
<gene>
    <name evidence="3" type="ORF">PPRIM_AZ9-3.1.T0180161</name>
</gene>
<sequence length="291" mass="34042">MSELEQNLLSNSIGIKTQFQHEIEKMIELIDNLKQINDQIQSTQISDQQSSNLLLIKQTFKIKADNIKQIITSLEKSVRGNEQRNILNKQKQSYQKEVERQKRILKSFINSSFEKRFSRISIIRQSKAFGQETQTEQLKYFVDQNYVRIVPKDERKKEERESKQYSSVYAEENSRVKAISIDEEFLERDMIDLENMLIDERQKELDEIEKEAFQLNQIANQMGSTVGQLDVQLDFGKSNISLAKTNVIATSKELVSVDIQQKRLFKKKYYFIIGILILAIVVLIILLILIN</sequence>
<name>A0A8S1KAH8_PARPR</name>
<dbReference type="Proteomes" id="UP000688137">
    <property type="component" value="Unassembled WGS sequence"/>
</dbReference>
<protein>
    <recommendedName>
        <fullName evidence="5">t-SNARE coiled-coil homology domain-containing protein</fullName>
    </recommendedName>
</protein>
<organism evidence="3 4">
    <name type="scientific">Paramecium primaurelia</name>
    <dbReference type="NCBI Taxonomy" id="5886"/>
    <lineage>
        <taxon>Eukaryota</taxon>
        <taxon>Sar</taxon>
        <taxon>Alveolata</taxon>
        <taxon>Ciliophora</taxon>
        <taxon>Intramacronucleata</taxon>
        <taxon>Oligohymenophorea</taxon>
        <taxon>Peniculida</taxon>
        <taxon>Parameciidae</taxon>
        <taxon>Paramecium</taxon>
    </lineage>
</organism>
<dbReference type="EMBL" id="CAJJDM010000014">
    <property type="protein sequence ID" value="CAD8051543.1"/>
    <property type="molecule type" value="Genomic_DNA"/>
</dbReference>
<dbReference type="OMA" id="QLMPAKQ"/>
<feature type="transmembrane region" description="Helical" evidence="2">
    <location>
        <begin position="269"/>
        <end position="290"/>
    </location>
</feature>
<accession>A0A8S1KAH8</accession>
<keyword evidence="2" id="KW-0472">Membrane</keyword>
<keyword evidence="4" id="KW-1185">Reference proteome</keyword>
<feature type="coiled-coil region" evidence="1">
    <location>
        <begin position="183"/>
        <end position="218"/>
    </location>
</feature>
<keyword evidence="1" id="KW-0175">Coiled coil</keyword>
<keyword evidence="2" id="KW-0812">Transmembrane</keyword>
<dbReference type="AlphaFoldDB" id="A0A8S1KAH8"/>
<evidence type="ECO:0000313" key="4">
    <source>
        <dbReference type="Proteomes" id="UP000688137"/>
    </source>
</evidence>
<reference evidence="3" key="1">
    <citation type="submission" date="2021-01" db="EMBL/GenBank/DDBJ databases">
        <authorList>
            <consortium name="Genoscope - CEA"/>
            <person name="William W."/>
        </authorList>
    </citation>
    <scope>NUCLEOTIDE SEQUENCE</scope>
</reference>
<proteinExistence type="predicted"/>
<evidence type="ECO:0008006" key="5">
    <source>
        <dbReference type="Google" id="ProtNLM"/>
    </source>
</evidence>